<reference evidence="2 3" key="1">
    <citation type="submission" date="2020-01" db="EMBL/GenBank/DDBJ databases">
        <authorList>
            <person name="Rodrigo-Torres L."/>
            <person name="Arahal R. D."/>
            <person name="Lucena T."/>
        </authorList>
    </citation>
    <scope>NUCLEOTIDE SEQUENCE [LARGE SCALE GENOMIC DNA]</scope>
    <source>
        <strain evidence="2 3">CECT 9293</strain>
    </source>
</reference>
<organism evidence="2 3">
    <name type="scientific">Chryseobacterium potabilaquae</name>
    <dbReference type="NCBI Taxonomy" id="2675057"/>
    <lineage>
        <taxon>Bacteria</taxon>
        <taxon>Pseudomonadati</taxon>
        <taxon>Bacteroidota</taxon>
        <taxon>Flavobacteriia</taxon>
        <taxon>Flavobacteriales</taxon>
        <taxon>Weeksellaceae</taxon>
        <taxon>Chryseobacterium group</taxon>
        <taxon>Chryseobacterium</taxon>
    </lineage>
</organism>
<keyword evidence="1" id="KW-0732">Signal</keyword>
<feature type="signal peptide" evidence="1">
    <location>
        <begin position="1"/>
        <end position="18"/>
    </location>
</feature>
<gene>
    <name evidence="2" type="ORF">CHRY9293_02379</name>
</gene>
<accession>A0A6N4X5H4</accession>
<name>A0A6N4X5H4_9FLAO</name>
<dbReference type="Gene3D" id="3.30.1150.10">
    <property type="match status" value="1"/>
</dbReference>
<keyword evidence="3" id="KW-1185">Reference proteome</keyword>
<dbReference type="AlphaFoldDB" id="A0A6N4X5H4"/>
<dbReference type="RefSeq" id="WP_228455522.1">
    <property type="nucleotide sequence ID" value="NZ_CACVBR010000021.1"/>
</dbReference>
<sequence length="208" mass="23849">MKVVVFCLSLIIPSFCFAQQTEEFRFVKNYYNHHRTLLGKEFKKKLDTETNNLKKDAIKKDFILFMRKMDSIENTALIGALLKVKNIEDLNILHNKNIITKNTDDKVPYTTDKSADYPGGVDALRKEVAHLFYGGSVYSETPNIKTNVKFIVEKDGSISNVKAEGENFTFNRQAEIAIYSISEKFSPAIINGNPVRYRFNLPLTFSFK</sequence>
<dbReference type="EMBL" id="CACVBR010000021">
    <property type="protein sequence ID" value="CAA7196272.1"/>
    <property type="molecule type" value="Genomic_DNA"/>
</dbReference>
<evidence type="ECO:0008006" key="4">
    <source>
        <dbReference type="Google" id="ProtNLM"/>
    </source>
</evidence>
<evidence type="ECO:0000313" key="2">
    <source>
        <dbReference type="EMBL" id="CAA7196272.1"/>
    </source>
</evidence>
<protein>
    <recommendedName>
        <fullName evidence="4">TonB C-terminal domain-containing protein</fullName>
    </recommendedName>
</protein>
<evidence type="ECO:0000313" key="3">
    <source>
        <dbReference type="Proteomes" id="UP000445144"/>
    </source>
</evidence>
<feature type="chain" id="PRO_5026741061" description="TonB C-terminal domain-containing protein" evidence="1">
    <location>
        <begin position="19"/>
        <end position="208"/>
    </location>
</feature>
<proteinExistence type="predicted"/>
<dbReference type="SUPFAM" id="SSF74653">
    <property type="entry name" value="TolA/TonB C-terminal domain"/>
    <property type="match status" value="1"/>
</dbReference>
<evidence type="ECO:0000256" key="1">
    <source>
        <dbReference type="SAM" id="SignalP"/>
    </source>
</evidence>
<dbReference type="Proteomes" id="UP000445144">
    <property type="component" value="Unassembled WGS sequence"/>
</dbReference>